<dbReference type="AlphaFoldDB" id="A0A8J7UVI8"/>
<dbReference type="SUPFAM" id="SSF50475">
    <property type="entry name" value="FMN-binding split barrel"/>
    <property type="match status" value="1"/>
</dbReference>
<dbReference type="Proteomes" id="UP000673975">
    <property type="component" value="Unassembled WGS sequence"/>
</dbReference>
<evidence type="ECO:0000313" key="2">
    <source>
        <dbReference type="EMBL" id="MBP3192602.1"/>
    </source>
</evidence>
<keyword evidence="3" id="KW-1185">Reference proteome</keyword>
<dbReference type="EMBL" id="JAFIDN010000005">
    <property type="protein sequence ID" value="MBP3192602.1"/>
    <property type="molecule type" value="Genomic_DNA"/>
</dbReference>
<evidence type="ECO:0000313" key="3">
    <source>
        <dbReference type="Proteomes" id="UP000673975"/>
    </source>
</evidence>
<sequence length="200" mass="23432">MKLVTSLEEVLDQIWRNLSEAVGKKGHPFRYPVISTISRDKPLQRTVVLRSLFVTGRTLLFHTDNRSRKVSDLRVNPRLSWLFYDDSRRVQLHFESRCELHEPGSELYENEWNKLVPGERRIYCVKHAPGTPIVKPHQAWPEDILNSPLNEDDVAAGKENFCVITAELTKLDWLQLHPEGEHRALFHWKDDEWKGSWVCP</sequence>
<dbReference type="RefSeq" id="WP_210511502.1">
    <property type="nucleotide sequence ID" value="NZ_JAFIDN010000005.1"/>
</dbReference>
<accession>A0A8J7UVI8</accession>
<comment type="caution">
    <text evidence="2">The sequence shown here is derived from an EMBL/GenBank/DDBJ whole genome shotgun (WGS) entry which is preliminary data.</text>
</comment>
<name>A0A8J7UVI8_9BACT</name>
<dbReference type="InterPro" id="IPR012349">
    <property type="entry name" value="Split_barrel_FMN-bd"/>
</dbReference>
<dbReference type="InterPro" id="IPR024624">
    <property type="entry name" value="Pyridox_Oxase_Alr4036_FMN-bd"/>
</dbReference>
<dbReference type="PANTHER" id="PTHR28243">
    <property type="entry name" value="AGL049CP"/>
    <property type="match status" value="1"/>
</dbReference>
<reference evidence="2" key="1">
    <citation type="submission" date="2021-02" db="EMBL/GenBank/DDBJ databases">
        <title>Natronogracilivirga saccharolytica gen. nov. sp. nov. a new anaerobic, haloalkiliphilic carbohydrate-fermenting bacterium from soda lake and proposing of Cyclonatronumiaceae fam. nov. in the phylum Balneolaeota.</title>
        <authorList>
            <person name="Zhilina T.N."/>
            <person name="Sorokin D.Y."/>
            <person name="Zavarzina D.G."/>
            <person name="Toshchakov S.V."/>
            <person name="Kublanov I.V."/>
        </authorList>
    </citation>
    <scope>NUCLEOTIDE SEQUENCE</scope>
    <source>
        <strain evidence="2">Z-1702</strain>
    </source>
</reference>
<proteinExistence type="predicted"/>
<feature type="domain" description="Pyridoxamine 5'-phosphate oxidase Alr4036 family FMN-binding" evidence="1">
    <location>
        <begin position="14"/>
        <end position="100"/>
    </location>
</feature>
<dbReference type="GO" id="GO:0010181">
    <property type="term" value="F:FMN binding"/>
    <property type="evidence" value="ECO:0007669"/>
    <property type="project" value="InterPro"/>
</dbReference>
<protein>
    <submittedName>
        <fullName evidence="2">Pyridoxamine 5'-phosphate oxidase family protein</fullName>
    </submittedName>
</protein>
<gene>
    <name evidence="2" type="ORF">NATSA_07995</name>
</gene>
<dbReference type="PANTHER" id="PTHR28243:SF1">
    <property type="entry name" value="PYRIDOXAMINE 5'-PHOSPHATE OXIDASE ALR4036 FAMILY FMN-BINDING DOMAIN-CONTAINING PROTEIN"/>
    <property type="match status" value="1"/>
</dbReference>
<dbReference type="Pfam" id="PF12766">
    <property type="entry name" value="Pyridox_oxase_2"/>
    <property type="match status" value="1"/>
</dbReference>
<organism evidence="2 3">
    <name type="scientific">Natronogracilivirga saccharolytica</name>
    <dbReference type="NCBI Taxonomy" id="2812953"/>
    <lineage>
        <taxon>Bacteria</taxon>
        <taxon>Pseudomonadati</taxon>
        <taxon>Balneolota</taxon>
        <taxon>Balneolia</taxon>
        <taxon>Balneolales</taxon>
        <taxon>Cyclonatronaceae</taxon>
        <taxon>Natronogracilivirga</taxon>
    </lineage>
</organism>
<evidence type="ECO:0000259" key="1">
    <source>
        <dbReference type="Pfam" id="PF12766"/>
    </source>
</evidence>
<dbReference type="Gene3D" id="2.30.110.10">
    <property type="entry name" value="Electron Transport, Fmn-binding Protein, Chain A"/>
    <property type="match status" value="1"/>
</dbReference>